<reference evidence="8" key="1">
    <citation type="submission" date="2021-05" db="EMBL/GenBank/DDBJ databases">
        <title>Encephalitozoon hellem ATCC 50604 Complete Genome.</title>
        <authorList>
            <person name="Mascarenhas dos Santos A.C."/>
            <person name="Julian A.T."/>
            <person name="Pombert J.-F."/>
        </authorList>
    </citation>
    <scope>NUCLEOTIDE SEQUENCE</scope>
    <source>
        <strain evidence="8">ATCC 50604</strain>
    </source>
</reference>
<evidence type="ECO:0000313" key="10">
    <source>
        <dbReference type="Proteomes" id="UP001059546"/>
    </source>
</evidence>
<evidence type="ECO:0000256" key="1">
    <source>
        <dbReference type="ARBA" id="ARBA00004123"/>
    </source>
</evidence>
<dbReference type="PROSITE" id="PS50114">
    <property type="entry name" value="GATA_ZN_FINGER_2"/>
    <property type="match status" value="1"/>
</dbReference>
<protein>
    <submittedName>
        <fullName evidence="9">GATA Zn-finger-containing transcription factor-like protein</fullName>
    </submittedName>
    <submittedName>
        <fullName evidence="8">GATA zinc finger domain-containing protein</fullName>
    </submittedName>
</protein>
<dbReference type="EMBL" id="CP119063">
    <property type="protein sequence ID" value="WEL38001.1"/>
    <property type="molecule type" value="Genomic_DNA"/>
</dbReference>
<dbReference type="GO" id="GO:0000978">
    <property type="term" value="F:RNA polymerase II cis-regulatory region sequence-specific DNA binding"/>
    <property type="evidence" value="ECO:0007669"/>
    <property type="project" value="TreeGrafter"/>
</dbReference>
<dbReference type="SMART" id="SM00401">
    <property type="entry name" value="ZnF_GATA"/>
    <property type="match status" value="1"/>
</dbReference>
<evidence type="ECO:0000259" key="7">
    <source>
        <dbReference type="PROSITE" id="PS50114"/>
    </source>
</evidence>
<dbReference type="PANTHER" id="PTHR10071">
    <property type="entry name" value="TRANSCRIPTION FACTOR GATA FAMILY MEMBER"/>
    <property type="match status" value="1"/>
</dbReference>
<keyword evidence="2" id="KW-0479">Metal-binding</keyword>
<evidence type="ECO:0000313" key="8">
    <source>
        <dbReference type="EMBL" id="UTX42546.1"/>
    </source>
</evidence>
<name>A0A9Q9F8Q9_ENCHE</name>
<dbReference type="InterPro" id="IPR013088">
    <property type="entry name" value="Znf_NHR/GATA"/>
</dbReference>
<dbReference type="SUPFAM" id="SSF57716">
    <property type="entry name" value="Glucocorticoid receptor-like (DNA-binding domain)"/>
    <property type="match status" value="1"/>
</dbReference>
<keyword evidence="5" id="KW-0539">Nucleus</keyword>
<dbReference type="Gene3D" id="3.30.50.10">
    <property type="entry name" value="Erythroid Transcription Factor GATA-1, subunit A"/>
    <property type="match status" value="1"/>
</dbReference>
<dbReference type="AlphaFoldDB" id="A0A9Q9F8Q9"/>
<keyword evidence="11" id="KW-1185">Reference proteome</keyword>
<dbReference type="GO" id="GO:0005634">
    <property type="term" value="C:nucleus"/>
    <property type="evidence" value="ECO:0007669"/>
    <property type="project" value="UniProtKB-SubCell"/>
</dbReference>
<sequence length="341" mass="38692">MTSVNKGNGGERLIEDVWGKGLYEAEEKKVLHKDDMNIEMEDIKGCEKKSFDGKEIECGNKRCHPKSFLQSEGEANNYRRTLKVYPGQDKFSDRKDDEDQGLISGYNVVEMPKIARELKRKAKQRICSNCSTTSTPSWRRGDQGKTLLCNACGLYQKLHGRTRPYMITPGGRTKALKGSHERIICVSCNVSFFTSDSKNASSHLCESCLAYTRSRRRQDNGEREDGRNRFNSKILDSRYSGIYDIEAPEKYGPSYNYIHEDVIINGFRSYPSSSMLYSQSYGYYYLNDKYHDVPGFGEYRPPFPGRDLDPQFKGIYPGEMVSEGDSGVDSCDANVNAPTSI</sequence>
<comment type="subcellular location">
    <subcellularLocation>
        <location evidence="1">Nucleus</location>
    </subcellularLocation>
</comment>
<evidence type="ECO:0000256" key="3">
    <source>
        <dbReference type="ARBA" id="ARBA00022771"/>
    </source>
</evidence>
<dbReference type="GO" id="GO:0045944">
    <property type="term" value="P:positive regulation of transcription by RNA polymerase II"/>
    <property type="evidence" value="ECO:0007669"/>
    <property type="project" value="TreeGrafter"/>
</dbReference>
<dbReference type="InterPro" id="IPR000679">
    <property type="entry name" value="Znf_GATA"/>
</dbReference>
<evidence type="ECO:0000313" key="11">
    <source>
        <dbReference type="Proteomes" id="UP001217963"/>
    </source>
</evidence>
<dbReference type="EMBL" id="CP075148">
    <property type="protein sequence ID" value="UTX42546.1"/>
    <property type="molecule type" value="Genomic_DNA"/>
</dbReference>
<organism evidence="8 10">
    <name type="scientific">Encephalitozoon hellem</name>
    <name type="common">Microsporidian parasite</name>
    <dbReference type="NCBI Taxonomy" id="27973"/>
    <lineage>
        <taxon>Eukaryota</taxon>
        <taxon>Fungi</taxon>
        <taxon>Fungi incertae sedis</taxon>
        <taxon>Microsporidia</taxon>
        <taxon>Unikaryonidae</taxon>
        <taxon>Encephalitozoon</taxon>
    </lineage>
</organism>
<proteinExistence type="predicted"/>
<dbReference type="Proteomes" id="UP001059546">
    <property type="component" value="Chromosome II"/>
</dbReference>
<dbReference type="PANTHER" id="PTHR10071:SF281">
    <property type="entry name" value="BOX A-BINDING FACTOR-RELATED"/>
    <property type="match status" value="1"/>
</dbReference>
<feature type="domain" description="GATA-type" evidence="7">
    <location>
        <begin position="121"/>
        <end position="164"/>
    </location>
</feature>
<evidence type="ECO:0000256" key="6">
    <source>
        <dbReference type="PROSITE-ProRule" id="PRU00094"/>
    </source>
</evidence>
<evidence type="ECO:0000256" key="2">
    <source>
        <dbReference type="ARBA" id="ARBA00022723"/>
    </source>
</evidence>
<evidence type="ECO:0000256" key="5">
    <source>
        <dbReference type="ARBA" id="ARBA00023242"/>
    </source>
</evidence>
<keyword evidence="4" id="KW-0862">Zinc</keyword>
<reference evidence="9 11" key="2">
    <citation type="submission" date="2023-02" db="EMBL/GenBank/DDBJ databases">
        <title>Encephalitozoon hellem ATCC 50451 complete genome.</title>
        <authorList>
            <person name="Mascarenhas dos Santos A.C."/>
            <person name="Julian A.T."/>
            <person name="Pombert J.-F."/>
        </authorList>
    </citation>
    <scope>NUCLEOTIDE SEQUENCE [LARGE SCALE GENOMIC DNA]</scope>
    <source>
        <strain evidence="9 11">ATCC 50451</strain>
    </source>
</reference>
<dbReference type="GO" id="GO:0000981">
    <property type="term" value="F:DNA-binding transcription factor activity, RNA polymerase II-specific"/>
    <property type="evidence" value="ECO:0007669"/>
    <property type="project" value="TreeGrafter"/>
</dbReference>
<dbReference type="Pfam" id="PF00320">
    <property type="entry name" value="GATA"/>
    <property type="match status" value="1"/>
</dbReference>
<dbReference type="OrthoDB" id="515401at2759"/>
<dbReference type="Proteomes" id="UP001217963">
    <property type="component" value="Chromosome II"/>
</dbReference>
<evidence type="ECO:0000313" key="9">
    <source>
        <dbReference type="EMBL" id="WEL38001.1"/>
    </source>
</evidence>
<dbReference type="InterPro" id="IPR039355">
    <property type="entry name" value="Transcription_factor_GATA"/>
</dbReference>
<dbReference type="PROSITE" id="PS00344">
    <property type="entry name" value="GATA_ZN_FINGER_1"/>
    <property type="match status" value="1"/>
</dbReference>
<evidence type="ECO:0000256" key="4">
    <source>
        <dbReference type="ARBA" id="ARBA00022833"/>
    </source>
</evidence>
<dbReference type="GO" id="GO:0000122">
    <property type="term" value="P:negative regulation of transcription by RNA polymerase II"/>
    <property type="evidence" value="ECO:0007669"/>
    <property type="project" value="TreeGrafter"/>
</dbReference>
<dbReference type="CDD" id="cd00202">
    <property type="entry name" value="ZnF_GATA"/>
    <property type="match status" value="1"/>
</dbReference>
<gene>
    <name evidence="8" type="ORF">GPU96_02g02560</name>
    <name evidence="9" type="ORF">PFJ87_02g00370</name>
</gene>
<dbReference type="GO" id="GO:0008270">
    <property type="term" value="F:zinc ion binding"/>
    <property type="evidence" value="ECO:0007669"/>
    <property type="project" value="UniProtKB-KW"/>
</dbReference>
<accession>A0A9Q9F8Q9</accession>
<keyword evidence="3 6" id="KW-0863">Zinc-finger</keyword>